<evidence type="ECO:0000256" key="1">
    <source>
        <dbReference type="ARBA" id="ARBA00022679"/>
    </source>
</evidence>
<gene>
    <name evidence="4" type="ORF">D6B99_13600</name>
</gene>
<dbReference type="CDD" id="cd06420">
    <property type="entry name" value="GT2_Chondriotin_Pol_N"/>
    <property type="match status" value="1"/>
</dbReference>
<dbReference type="Pfam" id="PF02709">
    <property type="entry name" value="Glyco_transf_7C"/>
    <property type="match status" value="1"/>
</dbReference>
<dbReference type="SUPFAM" id="SSF53448">
    <property type="entry name" value="Nucleotide-diphospho-sugar transferases"/>
    <property type="match status" value="1"/>
</dbReference>
<evidence type="ECO:0000313" key="4">
    <source>
        <dbReference type="EMBL" id="AYD49444.1"/>
    </source>
</evidence>
<accession>A0A386HV70</accession>
<dbReference type="InterPro" id="IPR050834">
    <property type="entry name" value="Glycosyltransf_2"/>
</dbReference>
<reference evidence="4 5" key="1">
    <citation type="submission" date="2018-09" db="EMBL/GenBank/DDBJ databases">
        <title>Arachidicoccus sp. nov., a bacterium isolated from soil.</title>
        <authorList>
            <person name="Weon H.-Y."/>
            <person name="Kwon S.-W."/>
            <person name="Lee S.A."/>
        </authorList>
    </citation>
    <scope>NUCLEOTIDE SEQUENCE [LARGE SCALE GENOMIC DNA]</scope>
    <source>
        <strain evidence="4 5">KIS59-12</strain>
    </source>
</reference>
<dbReference type="PANTHER" id="PTHR43685">
    <property type="entry name" value="GLYCOSYLTRANSFERASE"/>
    <property type="match status" value="1"/>
</dbReference>
<dbReference type="Pfam" id="PF00535">
    <property type="entry name" value="Glycos_transf_2"/>
    <property type="match status" value="1"/>
</dbReference>
<feature type="domain" description="Glycosyltransferase 2-like" evidence="2">
    <location>
        <begin position="6"/>
        <end position="119"/>
    </location>
</feature>
<dbReference type="InterPro" id="IPR029044">
    <property type="entry name" value="Nucleotide-diphossugar_trans"/>
</dbReference>
<organism evidence="4 5">
    <name type="scientific">Arachidicoccus soli</name>
    <dbReference type="NCBI Taxonomy" id="2341117"/>
    <lineage>
        <taxon>Bacteria</taxon>
        <taxon>Pseudomonadati</taxon>
        <taxon>Bacteroidota</taxon>
        <taxon>Chitinophagia</taxon>
        <taxon>Chitinophagales</taxon>
        <taxon>Chitinophagaceae</taxon>
        <taxon>Arachidicoccus</taxon>
    </lineage>
</organism>
<dbReference type="Gene3D" id="3.90.550.10">
    <property type="entry name" value="Spore Coat Polysaccharide Biosynthesis Protein SpsA, Chain A"/>
    <property type="match status" value="1"/>
</dbReference>
<dbReference type="InterPro" id="IPR001173">
    <property type="entry name" value="Glyco_trans_2-like"/>
</dbReference>
<name>A0A386HV70_9BACT</name>
<evidence type="ECO:0000313" key="5">
    <source>
        <dbReference type="Proteomes" id="UP000266118"/>
    </source>
</evidence>
<dbReference type="Proteomes" id="UP000266118">
    <property type="component" value="Chromosome"/>
</dbReference>
<proteinExistence type="predicted"/>
<evidence type="ECO:0000259" key="2">
    <source>
        <dbReference type="Pfam" id="PF00535"/>
    </source>
</evidence>
<dbReference type="GO" id="GO:0016740">
    <property type="term" value="F:transferase activity"/>
    <property type="evidence" value="ECO:0007669"/>
    <property type="project" value="UniProtKB-KW"/>
</dbReference>
<keyword evidence="5" id="KW-1185">Reference proteome</keyword>
<feature type="domain" description="Galactosyltransferase C-terminal" evidence="3">
    <location>
        <begin position="162"/>
        <end position="232"/>
    </location>
</feature>
<protein>
    <submittedName>
        <fullName evidence="4">Glycosyltransferase</fullName>
    </submittedName>
</protein>
<sequence length="266" mass="30820">MKCALLISTYNWPEALSLCLESVRRQSHLPEEIIIADDGSTGDTADLIKDFEKRLNMPILHIWQEDKGFRKCEILNKAIAKVSQDYIIQIDGDVILEEHFIADHLKLSRPNSFVVGSRAMLSAKFSAHILQFKKLPSLFLLRKRSIGQLNSMRNSFLSRFLSTSYKVRGKNKYYAKGCNMAFWKKDIIEINGYNENITGWGCEDEELVVRLFKAGKKKLFLKMSGVLFHIWHKRVSRQNEDRNKQILKEALLQSNFKCDLGINQYL</sequence>
<evidence type="ECO:0000259" key="3">
    <source>
        <dbReference type="Pfam" id="PF02709"/>
    </source>
</evidence>
<dbReference type="KEGG" id="ark:D6B99_13600"/>
<dbReference type="PANTHER" id="PTHR43685:SF3">
    <property type="entry name" value="SLR2126 PROTEIN"/>
    <property type="match status" value="1"/>
</dbReference>
<keyword evidence="1 4" id="KW-0808">Transferase</keyword>
<dbReference type="AlphaFoldDB" id="A0A386HV70"/>
<dbReference type="InterPro" id="IPR027791">
    <property type="entry name" value="Galactosyl_T_C"/>
</dbReference>
<dbReference type="OrthoDB" id="9801954at2"/>
<dbReference type="EMBL" id="CP032489">
    <property type="protein sequence ID" value="AYD49444.1"/>
    <property type="molecule type" value="Genomic_DNA"/>
</dbReference>